<reference evidence="3 4" key="1">
    <citation type="submission" date="2023-10" db="EMBL/GenBank/DDBJ databases">
        <title>Bacteria for the degradation of biodegradable plastic PBAT(Polybutylene adipate terephthalate).</title>
        <authorList>
            <person name="Weon H.-Y."/>
            <person name="Yeon J."/>
        </authorList>
    </citation>
    <scope>NUCLEOTIDE SEQUENCE [LARGE SCALE GENOMIC DNA]</scope>
    <source>
        <strain evidence="3 4">SBD 7-3</strain>
    </source>
</reference>
<name>A0ABZ0D4G9_9BURK</name>
<dbReference type="Pfam" id="PF07331">
    <property type="entry name" value="TctB"/>
    <property type="match status" value="1"/>
</dbReference>
<dbReference type="InterPro" id="IPR009936">
    <property type="entry name" value="DUF1468"/>
</dbReference>
<organism evidence="3 4">
    <name type="scientific">Piscinibacter gummiphilus</name>
    <dbReference type="NCBI Taxonomy" id="946333"/>
    <lineage>
        <taxon>Bacteria</taxon>
        <taxon>Pseudomonadati</taxon>
        <taxon>Pseudomonadota</taxon>
        <taxon>Betaproteobacteria</taxon>
        <taxon>Burkholderiales</taxon>
        <taxon>Sphaerotilaceae</taxon>
        <taxon>Piscinibacter</taxon>
    </lineage>
</organism>
<accession>A0ABZ0D4G9</accession>
<gene>
    <name evidence="3" type="ORF">RXV79_08730</name>
</gene>
<feature type="transmembrane region" description="Helical" evidence="1">
    <location>
        <begin position="45"/>
        <end position="65"/>
    </location>
</feature>
<sequence length="170" mass="17375">MSTSATSPRLQLLVGLGTLAVAAVMAAGAWFIPSTAGYQGVGPNFLPWVVSAVLALCGALLCWHATHGGYREVEVPSGAGRGDWKAFAWVSAGVLEIAALITTIGFVLACALGFVLAVRGLRGSEGKPGGDAGQTLVDAAIGLAISAPVFWLFRKLLGLTLPALTQSGWI</sequence>
<dbReference type="RefSeq" id="WP_316703038.1">
    <property type="nucleotide sequence ID" value="NZ_CP136336.1"/>
</dbReference>
<keyword evidence="4" id="KW-1185">Reference proteome</keyword>
<protein>
    <submittedName>
        <fullName evidence="3">Tripartite tricarboxylate transporter TctB family protein</fullName>
    </submittedName>
</protein>
<dbReference type="Proteomes" id="UP001303946">
    <property type="component" value="Chromosome"/>
</dbReference>
<feature type="transmembrane region" description="Helical" evidence="1">
    <location>
        <begin position="86"/>
        <end position="116"/>
    </location>
</feature>
<proteinExistence type="predicted"/>
<feature type="transmembrane region" description="Helical" evidence="1">
    <location>
        <begin position="12"/>
        <end position="33"/>
    </location>
</feature>
<evidence type="ECO:0000259" key="2">
    <source>
        <dbReference type="Pfam" id="PF07331"/>
    </source>
</evidence>
<evidence type="ECO:0000313" key="4">
    <source>
        <dbReference type="Proteomes" id="UP001303946"/>
    </source>
</evidence>
<keyword evidence="1" id="KW-0472">Membrane</keyword>
<evidence type="ECO:0000256" key="1">
    <source>
        <dbReference type="SAM" id="Phobius"/>
    </source>
</evidence>
<keyword evidence="1" id="KW-1133">Transmembrane helix</keyword>
<keyword evidence="1" id="KW-0812">Transmembrane</keyword>
<feature type="domain" description="DUF1468" evidence="2">
    <location>
        <begin position="13"/>
        <end position="162"/>
    </location>
</feature>
<dbReference type="EMBL" id="CP136336">
    <property type="protein sequence ID" value="WOB10137.1"/>
    <property type="molecule type" value="Genomic_DNA"/>
</dbReference>
<evidence type="ECO:0000313" key="3">
    <source>
        <dbReference type="EMBL" id="WOB10137.1"/>
    </source>
</evidence>